<dbReference type="InterPro" id="IPR038404">
    <property type="entry name" value="TRAP_DctP_sf"/>
</dbReference>
<evidence type="ECO:0000256" key="1">
    <source>
        <dbReference type="ARBA" id="ARBA00009023"/>
    </source>
</evidence>
<feature type="chain" id="PRO_5012972998" evidence="4">
    <location>
        <begin position="31"/>
        <end position="364"/>
    </location>
</feature>
<dbReference type="PANTHER" id="PTHR33376">
    <property type="match status" value="1"/>
</dbReference>
<keyword evidence="2" id="KW-0813">Transport</keyword>
<sequence length="364" mass="39776">MNAKRIAGALIAAAHVACVAATLLPGIAQAQPAQPAQQPAQQTKLRVAGNLVATGLIQQNKEQPFFENFARNTGLPIDADYKPMDVLGIKDSDGLRVLRSGLFDIVSLRLAQVSRDEPFFLGPDIVGLSTDYGSAAKAVDAYRNAFDKRLQERYGAKLLGIWPFGPQVVFCKTPIGGLADLRGKKVRVYDQSLAKFIEKLGGIPVTIPFGETQQALERGVTDCAITGPSSANTAGWPEVTSYFMPVGFQIALNAYAIKLSRWNALPPEQQARLAEAFQRFERDTWSYSRELFEDASRCNVGKEPCKTGKKFAMKEVPVRPADLQLVRDALTTVSLPTWTEVCDKSYPQCSAIWKQTIGPLVGLK</sequence>
<evidence type="ECO:0000256" key="3">
    <source>
        <dbReference type="ARBA" id="ARBA00022729"/>
    </source>
</evidence>
<organism evidence="5">
    <name type="scientific">Cupriavidus necator</name>
    <name type="common">Alcaligenes eutrophus</name>
    <name type="synonym">Ralstonia eutropha</name>
    <dbReference type="NCBI Taxonomy" id="106590"/>
    <lineage>
        <taxon>Bacteria</taxon>
        <taxon>Pseudomonadati</taxon>
        <taxon>Pseudomonadota</taxon>
        <taxon>Betaproteobacteria</taxon>
        <taxon>Burkholderiales</taxon>
        <taxon>Burkholderiaceae</taxon>
        <taxon>Cupriavidus</taxon>
    </lineage>
</organism>
<dbReference type="EMBL" id="FMSH01000529">
    <property type="protein sequence ID" value="SCV01077.1"/>
    <property type="molecule type" value="Genomic_DNA"/>
</dbReference>
<name>A0A1K0JR52_CUPNE</name>
<feature type="signal peptide" evidence="4">
    <location>
        <begin position="1"/>
        <end position="30"/>
    </location>
</feature>
<evidence type="ECO:0000256" key="2">
    <source>
        <dbReference type="ARBA" id="ARBA00022448"/>
    </source>
</evidence>
<gene>
    <name evidence="5" type="ORF">CNECB9_80008</name>
</gene>
<dbReference type="AlphaFoldDB" id="A0A1K0JR52"/>
<comment type="similarity">
    <text evidence="1">Belongs to the bacterial solute-binding protein 7 family.</text>
</comment>
<accession>A0A1K0JR52</accession>
<keyword evidence="3 4" id="KW-0732">Signal</keyword>
<dbReference type="GO" id="GO:0055085">
    <property type="term" value="P:transmembrane transport"/>
    <property type="evidence" value="ECO:0007669"/>
    <property type="project" value="InterPro"/>
</dbReference>
<dbReference type="InterPro" id="IPR018389">
    <property type="entry name" value="DctP_fam"/>
</dbReference>
<dbReference type="PANTHER" id="PTHR33376:SF7">
    <property type="entry name" value="C4-DICARBOXYLATE-BINDING PROTEIN DCTB"/>
    <property type="match status" value="1"/>
</dbReference>
<dbReference type="CDD" id="cd13602">
    <property type="entry name" value="PBP2_TRAP_BpDctp6_7"/>
    <property type="match status" value="1"/>
</dbReference>
<dbReference type="Gene3D" id="3.40.190.170">
    <property type="entry name" value="Bacterial extracellular solute-binding protein, family 7"/>
    <property type="match status" value="1"/>
</dbReference>
<dbReference type="NCBIfam" id="NF037995">
    <property type="entry name" value="TRAP_S1"/>
    <property type="match status" value="1"/>
</dbReference>
<evidence type="ECO:0000256" key="4">
    <source>
        <dbReference type="SAM" id="SignalP"/>
    </source>
</evidence>
<proteinExistence type="inferred from homology"/>
<dbReference type="Pfam" id="PF03480">
    <property type="entry name" value="DctP"/>
    <property type="match status" value="1"/>
</dbReference>
<dbReference type="RefSeq" id="WP_340530752.1">
    <property type="nucleotide sequence ID" value="NZ_FMSH01000529.1"/>
</dbReference>
<evidence type="ECO:0000313" key="5">
    <source>
        <dbReference type="EMBL" id="SCV01077.1"/>
    </source>
</evidence>
<reference evidence="5" key="1">
    <citation type="submission" date="2016-09" db="EMBL/GenBank/DDBJ databases">
        <authorList>
            <person name="Capua I."/>
            <person name="De Benedictis P."/>
            <person name="Joannis T."/>
            <person name="Lombin L.H."/>
            <person name="Cattoli G."/>
        </authorList>
    </citation>
    <scope>NUCLEOTIDE SEQUENCE</scope>
    <source>
        <strain evidence="5">B9</strain>
    </source>
</reference>
<protein>
    <submittedName>
        <fullName evidence="5">TRAP-type transporter, periplasmic component</fullName>
    </submittedName>
</protein>